<comment type="caution">
    <text evidence="1">The sequence shown here is derived from an EMBL/GenBank/DDBJ whole genome shotgun (WGS) entry which is preliminary data.</text>
</comment>
<dbReference type="AlphaFoldDB" id="A0AAV7FZB4"/>
<organism evidence="1 2">
    <name type="scientific">Dendrobium chrysotoxum</name>
    <name type="common">Orchid</name>
    <dbReference type="NCBI Taxonomy" id="161865"/>
    <lineage>
        <taxon>Eukaryota</taxon>
        <taxon>Viridiplantae</taxon>
        <taxon>Streptophyta</taxon>
        <taxon>Embryophyta</taxon>
        <taxon>Tracheophyta</taxon>
        <taxon>Spermatophyta</taxon>
        <taxon>Magnoliopsida</taxon>
        <taxon>Liliopsida</taxon>
        <taxon>Asparagales</taxon>
        <taxon>Orchidaceae</taxon>
        <taxon>Epidendroideae</taxon>
        <taxon>Malaxideae</taxon>
        <taxon>Dendrobiinae</taxon>
        <taxon>Dendrobium</taxon>
    </lineage>
</organism>
<dbReference type="Proteomes" id="UP000775213">
    <property type="component" value="Unassembled WGS sequence"/>
</dbReference>
<reference evidence="1 2" key="1">
    <citation type="journal article" date="2021" name="Hortic Res">
        <title>Chromosome-scale assembly of the Dendrobium chrysotoxum genome enhances the understanding of orchid evolution.</title>
        <authorList>
            <person name="Zhang Y."/>
            <person name="Zhang G.Q."/>
            <person name="Zhang D."/>
            <person name="Liu X.D."/>
            <person name="Xu X.Y."/>
            <person name="Sun W.H."/>
            <person name="Yu X."/>
            <person name="Zhu X."/>
            <person name="Wang Z.W."/>
            <person name="Zhao X."/>
            <person name="Zhong W.Y."/>
            <person name="Chen H."/>
            <person name="Yin W.L."/>
            <person name="Huang T."/>
            <person name="Niu S.C."/>
            <person name="Liu Z.J."/>
        </authorList>
    </citation>
    <scope>NUCLEOTIDE SEQUENCE [LARGE SCALE GENOMIC DNA]</scope>
    <source>
        <strain evidence="1">Lindl</strain>
    </source>
</reference>
<name>A0AAV7FZB4_DENCH</name>
<keyword evidence="2" id="KW-1185">Reference proteome</keyword>
<evidence type="ECO:0000313" key="1">
    <source>
        <dbReference type="EMBL" id="KAH0449306.1"/>
    </source>
</evidence>
<sequence length="148" mass="17209">MEGSKAIREIVFTCDDRFYAIGSDWELYMLDERPPLIRLRRIKLWLRKHILGIDHDDNLVENVLATWSNRMTESGETNLIIYGPYCGHSLEINMISLKINVAKLRVNSNNINVACDVELSFSCEAFPREAEGRRKRYFTPSLRNITQS</sequence>
<protein>
    <submittedName>
        <fullName evidence="1">Uncharacterized protein</fullName>
    </submittedName>
</protein>
<accession>A0AAV7FZB4</accession>
<evidence type="ECO:0000313" key="2">
    <source>
        <dbReference type="Proteomes" id="UP000775213"/>
    </source>
</evidence>
<dbReference type="EMBL" id="JAGFBR010000019">
    <property type="protein sequence ID" value="KAH0449306.1"/>
    <property type="molecule type" value="Genomic_DNA"/>
</dbReference>
<gene>
    <name evidence="1" type="ORF">IEQ34_023106</name>
</gene>
<proteinExistence type="predicted"/>